<dbReference type="PROSITE" id="PS50878">
    <property type="entry name" value="RT_POL"/>
    <property type="match status" value="1"/>
</dbReference>
<organism evidence="3 4">
    <name type="scientific">Elaeis guineensis var. tenera</name>
    <name type="common">Oil palm</name>
    <dbReference type="NCBI Taxonomy" id="51953"/>
    <lineage>
        <taxon>Eukaryota</taxon>
        <taxon>Viridiplantae</taxon>
        <taxon>Streptophyta</taxon>
        <taxon>Embryophyta</taxon>
        <taxon>Tracheophyta</taxon>
        <taxon>Spermatophyta</taxon>
        <taxon>Magnoliopsida</taxon>
        <taxon>Liliopsida</taxon>
        <taxon>Arecaceae</taxon>
        <taxon>Arecoideae</taxon>
        <taxon>Cocoseae</taxon>
        <taxon>Elaeidinae</taxon>
        <taxon>Elaeis</taxon>
    </lineage>
</organism>
<reference evidence="4" key="1">
    <citation type="submission" date="2025-08" db="UniProtKB">
        <authorList>
            <consortium name="RefSeq"/>
        </authorList>
    </citation>
    <scope>IDENTIFICATION</scope>
</reference>
<dbReference type="PANTHER" id="PTHR48475:SF2">
    <property type="entry name" value="RIBONUCLEASE H"/>
    <property type="match status" value="1"/>
</dbReference>
<feature type="compositionally biased region" description="Basic and acidic residues" evidence="1">
    <location>
        <begin position="96"/>
        <end position="116"/>
    </location>
</feature>
<evidence type="ECO:0000259" key="2">
    <source>
        <dbReference type="PROSITE" id="PS50878"/>
    </source>
</evidence>
<dbReference type="Gene3D" id="3.30.70.270">
    <property type="match status" value="1"/>
</dbReference>
<dbReference type="PANTHER" id="PTHR48475">
    <property type="entry name" value="RIBONUCLEASE H"/>
    <property type="match status" value="1"/>
</dbReference>
<evidence type="ECO:0000256" key="1">
    <source>
        <dbReference type="SAM" id="MobiDB-lite"/>
    </source>
</evidence>
<gene>
    <name evidence="4" type="primary">LOC105051606</name>
</gene>
<feature type="domain" description="Reverse transcriptase" evidence="2">
    <location>
        <begin position="1"/>
        <end position="55"/>
    </location>
</feature>
<dbReference type="AlphaFoldDB" id="A0A6I9RYK6"/>
<dbReference type="RefSeq" id="XP_010930438.1">
    <property type="nucleotide sequence ID" value="XM_010932136.1"/>
</dbReference>
<dbReference type="InterPro" id="IPR043502">
    <property type="entry name" value="DNA/RNA_pol_sf"/>
</dbReference>
<dbReference type="InterPro" id="IPR036397">
    <property type="entry name" value="RNaseH_sf"/>
</dbReference>
<proteinExistence type="predicted"/>
<sequence length="242" mass="26951">MEAYVDDMLVKSRTAPNHVVDLQETFNTLRQFQMKLNRAKCAFGVTTGKFFGFMILRRGIEINPEKIKAIFEMTSSKTIREQTSSWSAPSFMGKAQRPEKVQKVESSKVGESSRSEEVDVESDLEELWTLHVDGSSNASGAGAELILTGPEGDIVGYALRFNFSTINNEAEYEALIAGLKIIREARAQHLKVPKAENAKVDALSKLAALLPIDLENETYFEVLKTSSLEEPLIVQQIDEKSC</sequence>
<dbReference type="SUPFAM" id="SSF56672">
    <property type="entry name" value="DNA/RNA polymerases"/>
    <property type="match status" value="1"/>
</dbReference>
<dbReference type="Proteomes" id="UP000504607">
    <property type="component" value="Chromosome 9"/>
</dbReference>
<protein>
    <submittedName>
        <fullName evidence="4">Uncharacterized protein LOC105051606</fullName>
    </submittedName>
</protein>
<dbReference type="GO" id="GO:0003676">
    <property type="term" value="F:nucleic acid binding"/>
    <property type="evidence" value="ECO:0007669"/>
    <property type="project" value="InterPro"/>
</dbReference>
<dbReference type="Gene3D" id="3.30.420.10">
    <property type="entry name" value="Ribonuclease H-like superfamily/Ribonuclease H"/>
    <property type="match status" value="1"/>
</dbReference>
<evidence type="ECO:0000313" key="3">
    <source>
        <dbReference type="Proteomes" id="UP000504607"/>
    </source>
</evidence>
<dbReference type="InterPro" id="IPR000477">
    <property type="entry name" value="RT_dom"/>
</dbReference>
<dbReference type="InParanoid" id="A0A6I9RYK6"/>
<accession>A0A6I9RYK6</accession>
<evidence type="ECO:0000313" key="4">
    <source>
        <dbReference type="RefSeq" id="XP_010930438.1"/>
    </source>
</evidence>
<feature type="region of interest" description="Disordered" evidence="1">
    <location>
        <begin position="81"/>
        <end position="116"/>
    </location>
</feature>
<dbReference type="InterPro" id="IPR043128">
    <property type="entry name" value="Rev_trsase/Diguanyl_cyclase"/>
</dbReference>
<dbReference type="OrthoDB" id="693831at2759"/>
<name>A0A6I9RYK6_ELAGV</name>
<keyword evidence="3" id="KW-1185">Reference proteome</keyword>